<dbReference type="InterPro" id="IPR001282">
    <property type="entry name" value="G6P_DH"/>
</dbReference>
<dbReference type="PROSITE" id="PS00069">
    <property type="entry name" value="G6P_DEHYDROGENASE"/>
    <property type="match status" value="1"/>
</dbReference>
<dbReference type="InterPro" id="IPR022674">
    <property type="entry name" value="G6P_DH_NAD-bd"/>
</dbReference>
<dbReference type="PIRSF" id="PIRSF000110">
    <property type="entry name" value="G6PD"/>
    <property type="match status" value="1"/>
</dbReference>
<feature type="domain" description="Glucose-6-phosphate dehydrogenase C-terminal" evidence="9">
    <location>
        <begin position="268"/>
        <end position="550"/>
    </location>
</feature>
<accession>U3LNQ6</accession>
<evidence type="ECO:0000256" key="3">
    <source>
        <dbReference type="ARBA" id="ARBA00022526"/>
    </source>
</evidence>
<dbReference type="EC" id="1.1.1.49" evidence="7"/>
<dbReference type="InterPro" id="IPR019796">
    <property type="entry name" value="G6P_DH_AS"/>
</dbReference>
<dbReference type="UniPathway" id="UPA00115">
    <property type="reaction ID" value="UER00408"/>
</dbReference>
<dbReference type="GO" id="GO:0006006">
    <property type="term" value="P:glucose metabolic process"/>
    <property type="evidence" value="ECO:0007669"/>
    <property type="project" value="UniProtKB-KW"/>
</dbReference>
<keyword evidence="5 7" id="KW-0560">Oxidoreductase</keyword>
<dbReference type="Pfam" id="PF02781">
    <property type="entry name" value="G6PD_C"/>
    <property type="match status" value="1"/>
</dbReference>
<comment type="function">
    <text evidence="7">Catalyzes the rate-limiting step of the oxidative pentose-phosphate pathway, which represents a route for the dissimilation of carbohydrates besides glycolysis.</text>
</comment>
<comment type="pathway">
    <text evidence="1 7">Carbohydrate degradation; pentose phosphate pathway; D-ribulose 5-phosphate from D-glucose 6-phosphate (oxidative stage): step 1/3.</text>
</comment>
<dbReference type="HAMAP" id="MF_00966">
    <property type="entry name" value="G6PD"/>
    <property type="match status" value="1"/>
</dbReference>
<dbReference type="PANTHER" id="PTHR23429">
    <property type="entry name" value="GLUCOSE-6-PHOSPHATE 1-DEHYDROGENASE G6PD"/>
    <property type="match status" value="1"/>
</dbReference>
<name>U3LNQ6_9TRYP</name>
<evidence type="ECO:0000256" key="1">
    <source>
        <dbReference type="ARBA" id="ARBA00004937"/>
    </source>
</evidence>
<evidence type="ECO:0000256" key="2">
    <source>
        <dbReference type="ARBA" id="ARBA00009975"/>
    </source>
</evidence>
<evidence type="ECO:0000313" key="10">
    <source>
        <dbReference type="EMBL" id="AGG11544.1"/>
    </source>
</evidence>
<evidence type="ECO:0000259" key="9">
    <source>
        <dbReference type="Pfam" id="PF02781"/>
    </source>
</evidence>
<evidence type="ECO:0000256" key="6">
    <source>
        <dbReference type="ARBA" id="ARBA00023277"/>
    </source>
</evidence>
<feature type="domain" description="Glucose-6-phosphate dehydrogenase NAD-binding" evidence="8">
    <location>
        <begin position="80"/>
        <end position="264"/>
    </location>
</feature>
<comment type="catalytic activity">
    <reaction evidence="7">
        <text>D-glucose 6-phosphate + NADP(+) = 6-phospho-D-glucono-1,5-lactone + NADPH + H(+)</text>
        <dbReference type="Rhea" id="RHEA:15841"/>
        <dbReference type="ChEBI" id="CHEBI:15378"/>
        <dbReference type="ChEBI" id="CHEBI:57783"/>
        <dbReference type="ChEBI" id="CHEBI:57955"/>
        <dbReference type="ChEBI" id="CHEBI:58349"/>
        <dbReference type="ChEBI" id="CHEBI:61548"/>
        <dbReference type="EC" id="1.1.1.49"/>
    </reaction>
</comment>
<dbReference type="Gene3D" id="3.40.50.720">
    <property type="entry name" value="NAD(P)-binding Rossmann-like Domain"/>
    <property type="match status" value="1"/>
</dbReference>
<dbReference type="Gene3D" id="3.30.360.10">
    <property type="entry name" value="Dihydrodipicolinate Reductase, domain 2"/>
    <property type="match status" value="1"/>
</dbReference>
<dbReference type="SUPFAM" id="SSF55347">
    <property type="entry name" value="Glyceraldehyde-3-phosphate dehydrogenase-like, C-terminal domain"/>
    <property type="match status" value="1"/>
</dbReference>
<dbReference type="VEuPathDB" id="TriTrypDB:PCON_0074320"/>
<evidence type="ECO:0000256" key="4">
    <source>
        <dbReference type="ARBA" id="ARBA00022857"/>
    </source>
</evidence>
<sequence>MSCDNTPTASGCGTLRIDDVNRLFDDLRESVLRDHPADPVAYLKERLLTKAATISSTPKLCTAITERYPSVLDERALSIVVLGASGDLAKKKTFPALFQLYCNGLLPPKVNIVGYARSEIPNVDEWKQTLAKYFAHVDELECHIPVFLERISYIAGSYSEVADFEKLSVHLRRFEESHRAPCGGGNRLFYLALPPTVFVQACRGIRLGALPVNEGVDGWARIIVEKPFGRDSDSSNQLSNALGELFSEKHLYRIDHYLGKEMVQSILTTRFANRVFSAVWNCNNIANVQITFKEKIGTEGRGGYFDSFGIIRDVVQNHLTQILALVAMEKPHTLDSEHIRNEKVALLRCVEAARVEDCVLGQYTSSKDGSIPGYLDDPTVPKGSRCPTFAMVRLNIRNDRWSGVPFLLKAGKALEDKAVVIRIQFKDELVPFGDMAQRNELVIRAQPSEAMYLKLTAKVPGMTNSTHQTELDLTYADRYSVKLPDAYESLIFDAIQGNATNFVRKDELEAAWKIFTPLLHAIDRGEVHPVPYMAGTRGPKEADEMIVKSGFKKVEGYHWTTKLSLL</sequence>
<proteinExistence type="inferred from homology"/>
<dbReference type="GO" id="GO:0009051">
    <property type="term" value="P:pentose-phosphate shunt, oxidative branch"/>
    <property type="evidence" value="ECO:0007669"/>
    <property type="project" value="TreeGrafter"/>
</dbReference>
<evidence type="ECO:0000256" key="5">
    <source>
        <dbReference type="ARBA" id="ARBA00023002"/>
    </source>
</evidence>
<dbReference type="SUPFAM" id="SSF51735">
    <property type="entry name" value="NAD(P)-binding Rossmann-fold domains"/>
    <property type="match status" value="1"/>
</dbReference>
<dbReference type="InterPro" id="IPR036291">
    <property type="entry name" value="NAD(P)-bd_dom_sf"/>
</dbReference>
<keyword evidence="3 7" id="KW-0313">Glucose metabolism</keyword>
<reference evidence="10" key="1">
    <citation type="journal article" date="2013" name="Curr. Biol.">
        <title>Paratrypanosoma is a novel early-branching trypanosomatid.</title>
        <authorList>
            <person name="Flegontov P."/>
            <person name="Votypka J."/>
            <person name="Skalicky T."/>
            <person name="Logacheva M.D."/>
            <person name="Penin A.A."/>
            <person name="Tanifuji G."/>
            <person name="Onodera N.T."/>
            <person name="Kondrashov A.S."/>
            <person name="Volf P."/>
            <person name="Archibald J.M."/>
            <person name="Lukes J."/>
        </authorList>
    </citation>
    <scope>NUCLEOTIDE SEQUENCE</scope>
    <source>
        <strain evidence="10">CUL13</strain>
    </source>
</reference>
<dbReference type="InterPro" id="IPR022675">
    <property type="entry name" value="G6P_DH_C"/>
</dbReference>
<keyword evidence="4 7" id="KW-0521">NADP</keyword>
<comment type="similarity">
    <text evidence="2 7">Belongs to the glucose-6-phosphate dehydrogenase family.</text>
</comment>
<dbReference type="PANTHER" id="PTHR23429:SF0">
    <property type="entry name" value="GLUCOSE-6-PHOSPHATE 1-DEHYDROGENASE"/>
    <property type="match status" value="1"/>
</dbReference>
<evidence type="ECO:0000256" key="7">
    <source>
        <dbReference type="RuleBase" id="RU362120"/>
    </source>
</evidence>
<dbReference type="GO" id="GO:0050661">
    <property type="term" value="F:NADP binding"/>
    <property type="evidence" value="ECO:0007669"/>
    <property type="project" value="InterPro"/>
</dbReference>
<dbReference type="NCBIfam" id="TIGR00871">
    <property type="entry name" value="zwf"/>
    <property type="match status" value="1"/>
</dbReference>
<evidence type="ECO:0000259" key="8">
    <source>
        <dbReference type="Pfam" id="PF00479"/>
    </source>
</evidence>
<dbReference type="GO" id="GO:0004345">
    <property type="term" value="F:glucose-6-phosphate dehydrogenase activity"/>
    <property type="evidence" value="ECO:0007669"/>
    <property type="project" value="UniProtKB-EC"/>
</dbReference>
<protein>
    <recommendedName>
        <fullName evidence="7">Glucose-6-phosphate 1-dehydrogenase</fullName>
        <ecNumber evidence="7">1.1.1.49</ecNumber>
    </recommendedName>
</protein>
<dbReference type="EMBL" id="KC534775">
    <property type="protein sequence ID" value="AGG11544.1"/>
    <property type="molecule type" value="Genomic_DNA"/>
</dbReference>
<dbReference type="AlphaFoldDB" id="U3LNQ6"/>
<keyword evidence="6 7" id="KW-0119">Carbohydrate metabolism</keyword>
<organism evidence="10">
    <name type="scientific">Paratrypanosoma confusum</name>
    <dbReference type="NCBI Taxonomy" id="1470209"/>
    <lineage>
        <taxon>Eukaryota</taxon>
        <taxon>Discoba</taxon>
        <taxon>Euglenozoa</taxon>
        <taxon>Kinetoplastea</taxon>
        <taxon>Metakinetoplastina</taxon>
        <taxon>Trypanosomatida</taxon>
        <taxon>Trypanosomatidae</taxon>
        <taxon>Paratrypanosoma</taxon>
    </lineage>
</organism>
<dbReference type="PRINTS" id="PR00079">
    <property type="entry name" value="G6PDHDRGNASE"/>
</dbReference>
<feature type="non-terminal residue" evidence="10">
    <location>
        <position position="566"/>
    </location>
</feature>
<dbReference type="Pfam" id="PF00479">
    <property type="entry name" value="G6PD_N"/>
    <property type="match status" value="1"/>
</dbReference>